<feature type="compositionally biased region" description="Basic and acidic residues" evidence="1">
    <location>
        <begin position="216"/>
        <end position="236"/>
    </location>
</feature>
<feature type="compositionally biased region" description="Polar residues" evidence="1">
    <location>
        <begin position="247"/>
        <end position="258"/>
    </location>
</feature>
<evidence type="ECO:0000313" key="4">
    <source>
        <dbReference type="WBParaSite" id="ECPE_0000772101-mRNA-1"/>
    </source>
</evidence>
<reference evidence="2 3" key="2">
    <citation type="submission" date="2018-11" db="EMBL/GenBank/DDBJ databases">
        <authorList>
            <consortium name="Pathogen Informatics"/>
        </authorList>
    </citation>
    <scope>NUCLEOTIDE SEQUENCE [LARGE SCALE GENOMIC DNA]</scope>
    <source>
        <strain evidence="2 3">Egypt</strain>
    </source>
</reference>
<organism evidence="4">
    <name type="scientific">Echinostoma caproni</name>
    <dbReference type="NCBI Taxonomy" id="27848"/>
    <lineage>
        <taxon>Eukaryota</taxon>
        <taxon>Metazoa</taxon>
        <taxon>Spiralia</taxon>
        <taxon>Lophotrochozoa</taxon>
        <taxon>Platyhelminthes</taxon>
        <taxon>Trematoda</taxon>
        <taxon>Digenea</taxon>
        <taxon>Plagiorchiida</taxon>
        <taxon>Echinostomata</taxon>
        <taxon>Echinostomatoidea</taxon>
        <taxon>Echinostomatidae</taxon>
        <taxon>Echinostoma</taxon>
    </lineage>
</organism>
<feature type="compositionally biased region" description="Polar residues" evidence="1">
    <location>
        <begin position="192"/>
        <end position="215"/>
    </location>
</feature>
<gene>
    <name evidence="2" type="ORF">ECPE_LOCUS7702</name>
</gene>
<keyword evidence="3" id="KW-1185">Reference proteome</keyword>
<evidence type="ECO:0000313" key="2">
    <source>
        <dbReference type="EMBL" id="VDP81779.1"/>
    </source>
</evidence>
<dbReference type="WBParaSite" id="ECPE_0000772101-mRNA-1">
    <property type="protein sequence ID" value="ECPE_0000772101-mRNA-1"/>
    <property type="gene ID" value="ECPE_0000772101"/>
</dbReference>
<dbReference type="AlphaFoldDB" id="A0A183AL67"/>
<reference evidence="4" key="1">
    <citation type="submission" date="2016-06" db="UniProtKB">
        <authorList>
            <consortium name="WormBaseParasite"/>
        </authorList>
    </citation>
    <scope>IDENTIFICATION</scope>
</reference>
<protein>
    <submittedName>
        <fullName evidence="2 4">Uncharacterized protein</fullName>
    </submittedName>
</protein>
<evidence type="ECO:0000256" key="1">
    <source>
        <dbReference type="SAM" id="MobiDB-lite"/>
    </source>
</evidence>
<evidence type="ECO:0000313" key="3">
    <source>
        <dbReference type="Proteomes" id="UP000272942"/>
    </source>
</evidence>
<accession>A0A183AL67</accession>
<dbReference type="SUPFAM" id="SSF48371">
    <property type="entry name" value="ARM repeat"/>
    <property type="match status" value="1"/>
</dbReference>
<sequence>MSLISKTTTAETAEQTLKTITYGGQRVTSQTTVTQNDNIESLNDENTPIQAQVFSLDPSMPIGNSGVRLVWKAYIQTPVRLTEADVWPIDKPEQFGSIAVDKPITFTMNKTVRDYRHMLPLLNEISDQRRRRDSSHASRLTTTRQYICGFRGRKAPRFLKTFPSKHPHFPPLQRSVQFEDFMKNFAVGNSSESSETITYNTENTSLSVGSTSEQWKNSDKQSESSDSERKIEKETKTSLVKRRAKRTSLSSIGSGATQSKSSVKVRKKSSRVRNNFPLLPFQSTVHRTMAALQSMRDQRDQSEFTDMVQGAMIHLNGGAFSDVDDVIPNADFSQMRQSHTSSQFGYSTAFHRPTVIDMADALTGMEILDAKIRDYDMQVPIKSDDLDRLRKLYQVTIMREPILRELLTSFRLDALPNYLRHLVRMGSLYRQVSQFERGMDERPSGRNPFEMKPLSHTDIALNDCENLWIEARILTAGLFVKWMRRIKPNPIYFQLSSTEVKEQLKIFGKRLRDNNTIPTSTVREDLHSAIAACAEIPEFMPILWENVDEWFDNLIGCLSSADRTVREQTCYVLAYLFTDIKLAEAIRNNSVIDIGYDVTTAVLHAIETNTASFMHFYCLLALMVEGCPTFSILNAIIDVGPHSNSTLLNYIWPRLIYYALKYWNSKQFLRDRVLLKTLNECIEKAYVRGISRKNAKLAQIQLSRRFKILTKPTTVWLDEWRKVEE</sequence>
<proteinExistence type="predicted"/>
<dbReference type="InterPro" id="IPR016024">
    <property type="entry name" value="ARM-type_fold"/>
</dbReference>
<dbReference type="EMBL" id="UZAN01044946">
    <property type="protein sequence ID" value="VDP81779.1"/>
    <property type="molecule type" value="Genomic_DNA"/>
</dbReference>
<dbReference type="OrthoDB" id="6249811at2759"/>
<feature type="region of interest" description="Disordered" evidence="1">
    <location>
        <begin position="192"/>
        <end position="270"/>
    </location>
</feature>
<name>A0A183AL67_9TREM</name>
<dbReference type="Proteomes" id="UP000272942">
    <property type="component" value="Unassembled WGS sequence"/>
</dbReference>